<dbReference type="Pfam" id="PF09832">
    <property type="entry name" value="DUF2059"/>
    <property type="match status" value="1"/>
</dbReference>
<gene>
    <name evidence="2" type="ordered locus">Xaut_3141</name>
</gene>
<organism evidence="2 3">
    <name type="scientific">Xanthobacter autotrophicus (strain ATCC BAA-1158 / Py2)</name>
    <dbReference type="NCBI Taxonomy" id="78245"/>
    <lineage>
        <taxon>Bacteria</taxon>
        <taxon>Pseudomonadati</taxon>
        <taxon>Pseudomonadota</taxon>
        <taxon>Alphaproteobacteria</taxon>
        <taxon>Hyphomicrobiales</taxon>
        <taxon>Xanthobacteraceae</taxon>
        <taxon>Xanthobacter</taxon>
    </lineage>
</organism>
<dbReference type="EMBL" id="CP000781">
    <property type="protein sequence ID" value="ABS68371.1"/>
    <property type="molecule type" value="Genomic_DNA"/>
</dbReference>
<feature type="domain" description="DUF2059" evidence="1">
    <location>
        <begin position="94"/>
        <end position="151"/>
    </location>
</feature>
<protein>
    <recommendedName>
        <fullName evidence="1">DUF2059 domain-containing protein</fullName>
    </recommendedName>
</protein>
<dbReference type="Proteomes" id="UP000002417">
    <property type="component" value="Chromosome"/>
</dbReference>
<dbReference type="OrthoDB" id="5510290at2"/>
<dbReference type="KEGG" id="xau:Xaut_3141"/>
<sequence length="161" mass="17179">MRTVFSRLAVSSLAVSSLVMSWLVVAALLSPVTAVAEEGADAAALARQMVKLAVAPGMESRIDRMIAQAVEKQPADRQAEVRAELLKASAGIREDLMATFAAYYAKAFTPAELKGLVAFYQSPLGLKAVQVEENKPAEVNAAIQQQIMKLVMLLNMSGTGK</sequence>
<accession>A7IK28</accession>
<proteinExistence type="predicted"/>
<dbReference type="AlphaFoldDB" id="A7IK28"/>
<name>A7IK28_XANP2</name>
<evidence type="ECO:0000313" key="2">
    <source>
        <dbReference type="EMBL" id="ABS68371.1"/>
    </source>
</evidence>
<evidence type="ECO:0000259" key="1">
    <source>
        <dbReference type="Pfam" id="PF09832"/>
    </source>
</evidence>
<dbReference type="HOGENOM" id="CLU_1643046_0_0_5"/>
<dbReference type="InterPro" id="IPR018637">
    <property type="entry name" value="DUF2059"/>
</dbReference>
<reference evidence="2 3" key="1">
    <citation type="submission" date="2007-07" db="EMBL/GenBank/DDBJ databases">
        <title>Complete sequence of chromosome of Xanthobacter autotrophicus Py2.</title>
        <authorList>
            <consortium name="US DOE Joint Genome Institute"/>
            <person name="Copeland A."/>
            <person name="Lucas S."/>
            <person name="Lapidus A."/>
            <person name="Barry K."/>
            <person name="Glavina del Rio T."/>
            <person name="Hammon N."/>
            <person name="Israni S."/>
            <person name="Dalin E."/>
            <person name="Tice H."/>
            <person name="Pitluck S."/>
            <person name="Sims D."/>
            <person name="Brettin T."/>
            <person name="Bruce D."/>
            <person name="Detter J.C."/>
            <person name="Han C."/>
            <person name="Tapia R."/>
            <person name="Brainard J."/>
            <person name="Schmutz J."/>
            <person name="Larimer F."/>
            <person name="Land M."/>
            <person name="Hauser L."/>
            <person name="Kyrpides N."/>
            <person name="Kim E."/>
            <person name="Ensigns S.A."/>
            <person name="Richardson P."/>
        </authorList>
    </citation>
    <scope>NUCLEOTIDE SEQUENCE [LARGE SCALE GENOMIC DNA]</scope>
    <source>
        <strain evidence="3">ATCC BAA-1158 / Py2</strain>
    </source>
</reference>
<dbReference type="eggNOG" id="COG3184">
    <property type="taxonomic scope" value="Bacteria"/>
</dbReference>
<keyword evidence="3" id="KW-1185">Reference proteome</keyword>
<evidence type="ECO:0000313" key="3">
    <source>
        <dbReference type="Proteomes" id="UP000002417"/>
    </source>
</evidence>